<dbReference type="InterPro" id="IPR006141">
    <property type="entry name" value="Intein_N"/>
</dbReference>
<keyword evidence="3" id="KW-1185">Reference proteome</keyword>
<feature type="domain" description="Hint" evidence="1">
    <location>
        <begin position="2130"/>
        <end position="2248"/>
    </location>
</feature>
<dbReference type="InterPro" id="IPR003587">
    <property type="entry name" value="Hint_dom_N"/>
</dbReference>
<evidence type="ECO:0000313" key="3">
    <source>
        <dbReference type="Proteomes" id="UP000464178"/>
    </source>
</evidence>
<reference evidence="2 3" key="1">
    <citation type="submission" date="2019-05" db="EMBL/GenBank/DDBJ databases">
        <authorList>
            <consortium name="Science for Life Laboratories"/>
        </authorList>
    </citation>
    <scope>NUCLEOTIDE SEQUENCE [LARGE SCALE GENOMIC DNA]</scope>
    <source>
        <strain evidence="2">Soil9</strain>
    </source>
</reference>
<accession>A0A6P2DGN3</accession>
<sequence>MSHIDDAGGTRSLNLTQTVTYDAPGFEGLFLWKYVVENASTTLHPSETINGEGYVNVEYFEDVELPVNFGTSTDWYKGYSDGIAYWTHDTHPFTKTYIAPGSTESFWFTTSPNWLADSSLELFQEDIKEDASYLYEANVKVPGGALPAFVPKSLATLGPLCVQSQVNPTAPPPLPNPQSSTGNPIRYVDGVNLVVAPGLSSTGFGGGWGTTQSWSNDPSYSAGTNAGNGWVAGDQPRLYRTGSSLYLVTDAITAHFFDGQGTPDGDGNYATYAPRFFYNTTVTYDGANDQFVITADDGTVYRYLDFGSARPVVSRGAFQSRTDPGGLITQVTSRDTDGRPLEVQAAQTVGGVTTTESYLYAYLGSGDTNAGKLASVTLRRKVGAGAWATVQQVAYAYYVSGDANGNWGDLKRLTVSDAAGSVLDQRYYRYYTGDTFNGATQIGYRGGLKYELGPDAYARLKAAQGGTDAAVETTADATVATYADKYFEYDALHRASKETVSGAGCTSCSAGQGAYTYSYTTSSNTIGHNSWATKTVETRPDGSTNTVYTNAFGGVMLTAFADVTTGLVSITYYQYDSKGRVVLVANPSAVTGYSNAYPDLVRFVSGNAQYLSDSSGLVTNYTYGASTTATTLVPGDAVWYLKTIAIRQGETSTAVPKESLTYIMNTVGGLNFFHLASDTVYRNDNGTGGQTTNYAYTFLAGTNQPATVTATLPTVTTAQNGSNSATAATVVSDAFGRPVWIRDEAGFITYTAYDTSSGAVVKIITDVDTAQTGTFTNLPSGWVTPPGGGLHLVTSYEVDSLGRATKTTYPNGRIDYTVYNDTAHEVRYYAGWDATTNRPTGPTAVVRVDRANGYSETLTMSAPPTVSGGRPTGTESVSQVQSLSRSYTNEAGQLTHTDAYFNPSGLAYSTSSALGAEGVNFYRTRYEYDNTGQLKRVQTPQGTITRYVRNGFGEVVSEWVGTDDTPTTGYWSPTNTTGTNLVKVREYQYDNGAVGDGNLTKVSEYPGGGAAARVTQTWYDWRNRAVAVKSGVETTESTSVNRQLVFYTYDNLDRVTMAQVYDADGVAPTVTGGVPQPLSASLLRAQGATEFDELGRAFRTRVFSVNPATGAVSTNSLATDTWYDARGLTIKTSAPNGLVQKWAYDGAGRVTTAYTGDWGGDAGYADADDVVGDTVLTQVEYVYDPSGNVRQVTTRDRFHDASGTGALGTPTTGIAARVSYMGYYYDLADRTIAAVDVGTNGGSSWSRPGAVPSRSATVLVTSTKYATDAVQVIKLTGSPTGGTFTLTFGVNTTGAIAYNASAATVQTALAGLASIGAGNVQVSAAAGGGWEIRFIGTKAGAYQSAIAANGAGLTGGTAPAASVSTINAGGDVGLAAEVTDAAGRVTRTYADALGRTTRTVANFVDGVVSDVDDKATGYMYNGAGITSVIAYLSGGGVQTTGYVYGVSSATGSAVESNEIVRLTQWADPTSGAASATEQESVTVNALGQTVTTTDRNGNVHVLTYDVLGRVVSDSVTASGTNVGMIETGYDTLGNASLVTSRDATNAIVNQVAREYNGLGQLTAEWQSHSGAVTGSTPKVQYAYNFNGGGTTNQSRLTSITYPSGYVLTFNYSSGINSAVSRVSSLSDPNGAVESYDYLGLDTVVRRAHSGPSLDLSYIKRAGESNGDAGDQYTGLDRFGRIVDQRWLNPTTGTATDRFQYGYDQAGNRTYRDNLVSATLGEVYTYDALDQLTAYSRGTLNGTKTGVTGTASRTQNWDYDALGNFDSVTTNGTAQARTANKQNEITSISGVTTPTYDANGNMTKDETGKLYVYDAWNRLVTVKNSGGTVLKTYTYDGLNRRITETASGTTTDLFYSRDWQVLEEKVGSTTKTRYVWSPVYVNAMVLRDRDADGSTGNGLEERLWVQQDANFNVTALANSSGAVVERYLYDPYGNVTVTNASGTTLGSSAYAWAHTFQGMRLDTTSGFLEANQRWYSPILGRWVTLDPIRYAAGDMNLYRFVGNNSTNVTDPSGLDPLISVAPTGPDSPGGKFAHGVIDTIAEPFRIGGDLIRVGQWTVNTQLLGREMYEPDWHSNLAKKAPQANASPEEWDEYAKKSFKKHAKNSAIAVITFGAGKAAGPIIRKLRKPACVNCFPADTVVGTEHGLKPIQDVRAADRVWAFDLVVGEWKLRQVIETYRHEHDGDMVTATVAGEMIESTGHHPWWVARGEGLRGRPQPEHVPDNPDGYDRGGRWVDAIDLRVGDVLLLRSGEEAAITELVARHAKLPVYNFHVEELHCYAVGRAQILVHNNSVDVKSLNIAGSTDAVFHPEIVQGMRLQIRANSKKFWADALAKDGPIEIWEIGGKRYLFNGNHRYRAALAEDVAIPEANLKIIDKTGSKIPTFGLNEMVPAPGLK</sequence>
<dbReference type="InterPro" id="IPR050708">
    <property type="entry name" value="T6SS_VgrG/RHS"/>
</dbReference>
<name>A0A6P2DGN3_9BACT</name>
<protein>
    <recommendedName>
        <fullName evidence="1">Hint domain-containing protein</fullName>
    </recommendedName>
</protein>
<dbReference type="InterPro" id="IPR036844">
    <property type="entry name" value="Hint_dom_sf"/>
</dbReference>
<dbReference type="CDD" id="cd00081">
    <property type="entry name" value="Hint"/>
    <property type="match status" value="1"/>
</dbReference>
<dbReference type="KEGG" id="gms:SOIL9_01250"/>
<dbReference type="SMART" id="SM00306">
    <property type="entry name" value="HintN"/>
    <property type="match status" value="1"/>
</dbReference>
<organism evidence="2 3">
    <name type="scientific">Gemmata massiliana</name>
    <dbReference type="NCBI Taxonomy" id="1210884"/>
    <lineage>
        <taxon>Bacteria</taxon>
        <taxon>Pseudomonadati</taxon>
        <taxon>Planctomycetota</taxon>
        <taxon>Planctomycetia</taxon>
        <taxon>Gemmatales</taxon>
        <taxon>Gemmataceae</taxon>
        <taxon>Gemmata</taxon>
    </lineage>
</organism>
<evidence type="ECO:0000259" key="1">
    <source>
        <dbReference type="SMART" id="SM00306"/>
    </source>
</evidence>
<dbReference type="SUPFAM" id="SSF51294">
    <property type="entry name" value="Hedgehog/intein (Hint) domain"/>
    <property type="match status" value="1"/>
</dbReference>
<dbReference type="PANTHER" id="PTHR32305:SF15">
    <property type="entry name" value="PROTEIN RHSA-RELATED"/>
    <property type="match status" value="1"/>
</dbReference>
<dbReference type="Pfam" id="PF05593">
    <property type="entry name" value="RHS_repeat"/>
    <property type="match status" value="2"/>
</dbReference>
<evidence type="ECO:0000313" key="2">
    <source>
        <dbReference type="EMBL" id="VTR98885.1"/>
    </source>
</evidence>
<dbReference type="Proteomes" id="UP000464178">
    <property type="component" value="Chromosome"/>
</dbReference>
<dbReference type="NCBIfam" id="TIGR01643">
    <property type="entry name" value="YD_repeat_2x"/>
    <property type="match status" value="1"/>
</dbReference>
<dbReference type="PANTHER" id="PTHR32305">
    <property type="match status" value="1"/>
</dbReference>
<dbReference type="Pfam" id="PF07591">
    <property type="entry name" value="PT-HINT"/>
    <property type="match status" value="1"/>
</dbReference>
<proteinExistence type="predicted"/>
<dbReference type="EMBL" id="LR593886">
    <property type="protein sequence ID" value="VTR98885.1"/>
    <property type="molecule type" value="Genomic_DNA"/>
</dbReference>
<dbReference type="RefSeq" id="WP_162671726.1">
    <property type="nucleotide sequence ID" value="NZ_LR593886.1"/>
</dbReference>
<dbReference type="Gene3D" id="2.170.16.10">
    <property type="entry name" value="Hedgehog/Intein (Hint) domain"/>
    <property type="match status" value="1"/>
</dbReference>
<dbReference type="InterPro" id="IPR022385">
    <property type="entry name" value="Rhs_assc_core"/>
</dbReference>
<dbReference type="InterPro" id="IPR031325">
    <property type="entry name" value="RHS_repeat"/>
</dbReference>
<gene>
    <name evidence="2" type="ORF">SOIL9_01250</name>
</gene>
<dbReference type="InterPro" id="IPR006530">
    <property type="entry name" value="YD"/>
</dbReference>
<dbReference type="Gene3D" id="2.180.10.10">
    <property type="entry name" value="RHS repeat-associated core"/>
    <property type="match status" value="3"/>
</dbReference>
<dbReference type="GO" id="GO:0016539">
    <property type="term" value="P:intein-mediated protein splicing"/>
    <property type="evidence" value="ECO:0007669"/>
    <property type="project" value="InterPro"/>
</dbReference>
<dbReference type="NCBIfam" id="TIGR03696">
    <property type="entry name" value="Rhs_assc_core"/>
    <property type="match status" value="1"/>
</dbReference>
<dbReference type="PROSITE" id="PS50817">
    <property type="entry name" value="INTEIN_N_TER"/>
    <property type="match status" value="1"/>
</dbReference>